<protein>
    <submittedName>
        <fullName evidence="3">Uncharacterized protein</fullName>
    </submittedName>
</protein>
<feature type="transmembrane region" description="Helical" evidence="2">
    <location>
        <begin position="119"/>
        <end position="142"/>
    </location>
</feature>
<feature type="region of interest" description="Disordered" evidence="1">
    <location>
        <begin position="1"/>
        <end position="33"/>
    </location>
</feature>
<sequence>MKAGHSGTSVVSSPVWTGTGSTKPAPEASSVGTGVAPMLTHQQCSSRNTPSTHAITRVSKLDSNTQVVTLLSTKKGAVFTLSRAHLPPTSSTVGSSPLSATTSLASGHVLKTSSSRGTVIAGVSGPIVLVFTVIALVAFYIVRRRRAGRANHDSVGGTVESQNSSRCNSPSAYNEDTTVTWRIEGEWYTVPTPQGYRPTQLSVSPPEY</sequence>
<evidence type="ECO:0000256" key="2">
    <source>
        <dbReference type="SAM" id="Phobius"/>
    </source>
</evidence>
<proteinExistence type="predicted"/>
<reference evidence="3" key="1">
    <citation type="submission" date="2020-11" db="EMBL/GenBank/DDBJ databases">
        <authorList>
            <consortium name="DOE Joint Genome Institute"/>
            <person name="Ahrendt S."/>
            <person name="Riley R."/>
            <person name="Andreopoulos W."/>
            <person name="Labutti K."/>
            <person name="Pangilinan J."/>
            <person name="Ruiz-Duenas F.J."/>
            <person name="Barrasa J.M."/>
            <person name="Sanchez-Garcia M."/>
            <person name="Camarero S."/>
            <person name="Miyauchi S."/>
            <person name="Serrano A."/>
            <person name="Linde D."/>
            <person name="Babiker R."/>
            <person name="Drula E."/>
            <person name="Ayuso-Fernandez I."/>
            <person name="Pacheco R."/>
            <person name="Padilla G."/>
            <person name="Ferreira P."/>
            <person name="Barriuso J."/>
            <person name="Kellner H."/>
            <person name="Castanera R."/>
            <person name="Alfaro M."/>
            <person name="Ramirez L."/>
            <person name="Pisabarro A.G."/>
            <person name="Kuo A."/>
            <person name="Tritt A."/>
            <person name="Lipzen A."/>
            <person name="He G."/>
            <person name="Yan M."/>
            <person name="Ng V."/>
            <person name="Cullen D."/>
            <person name="Martin F."/>
            <person name="Rosso M.-N."/>
            <person name="Henrissat B."/>
            <person name="Hibbett D."/>
            <person name="Martinez A.T."/>
            <person name="Grigoriev I.V."/>
        </authorList>
    </citation>
    <scope>NUCLEOTIDE SEQUENCE</scope>
    <source>
        <strain evidence="3">CBS 247.69</strain>
    </source>
</reference>
<keyword evidence="2" id="KW-0812">Transmembrane</keyword>
<keyword evidence="2" id="KW-1133">Transmembrane helix</keyword>
<feature type="compositionally biased region" description="Polar residues" evidence="1">
    <location>
        <begin position="1"/>
        <end position="22"/>
    </location>
</feature>
<dbReference type="EMBL" id="MU150282">
    <property type="protein sequence ID" value="KAF9461566.1"/>
    <property type="molecule type" value="Genomic_DNA"/>
</dbReference>
<name>A0A9P5Y5B2_9AGAR</name>
<feature type="region of interest" description="Disordered" evidence="1">
    <location>
        <begin position="150"/>
        <end position="173"/>
    </location>
</feature>
<organism evidence="3 4">
    <name type="scientific">Collybia nuda</name>
    <dbReference type="NCBI Taxonomy" id="64659"/>
    <lineage>
        <taxon>Eukaryota</taxon>
        <taxon>Fungi</taxon>
        <taxon>Dikarya</taxon>
        <taxon>Basidiomycota</taxon>
        <taxon>Agaricomycotina</taxon>
        <taxon>Agaricomycetes</taxon>
        <taxon>Agaricomycetidae</taxon>
        <taxon>Agaricales</taxon>
        <taxon>Tricholomatineae</taxon>
        <taxon>Clitocybaceae</taxon>
        <taxon>Collybia</taxon>
    </lineage>
</organism>
<evidence type="ECO:0000313" key="3">
    <source>
        <dbReference type="EMBL" id="KAF9461566.1"/>
    </source>
</evidence>
<keyword evidence="4" id="KW-1185">Reference proteome</keyword>
<feature type="compositionally biased region" description="Polar residues" evidence="1">
    <location>
        <begin position="159"/>
        <end position="173"/>
    </location>
</feature>
<dbReference type="Proteomes" id="UP000807353">
    <property type="component" value="Unassembled WGS sequence"/>
</dbReference>
<accession>A0A9P5Y5B2</accession>
<dbReference type="AlphaFoldDB" id="A0A9P5Y5B2"/>
<evidence type="ECO:0000313" key="4">
    <source>
        <dbReference type="Proteomes" id="UP000807353"/>
    </source>
</evidence>
<comment type="caution">
    <text evidence="3">The sequence shown here is derived from an EMBL/GenBank/DDBJ whole genome shotgun (WGS) entry which is preliminary data.</text>
</comment>
<evidence type="ECO:0000256" key="1">
    <source>
        <dbReference type="SAM" id="MobiDB-lite"/>
    </source>
</evidence>
<keyword evidence="2" id="KW-0472">Membrane</keyword>
<dbReference type="CDD" id="cd12087">
    <property type="entry name" value="TM_EGFR-like"/>
    <property type="match status" value="1"/>
</dbReference>
<gene>
    <name evidence="3" type="ORF">BDZ94DRAFT_1310452</name>
</gene>